<dbReference type="EMBL" id="ML737701">
    <property type="protein sequence ID" value="KAE8362542.1"/>
    <property type="molecule type" value="Genomic_DNA"/>
</dbReference>
<keyword evidence="2" id="KW-1133">Transmembrane helix</keyword>
<gene>
    <name evidence="3" type="ORF">BDV27DRAFT_17112</name>
</gene>
<feature type="compositionally biased region" description="Low complexity" evidence="1">
    <location>
        <begin position="28"/>
        <end position="41"/>
    </location>
</feature>
<dbReference type="RefSeq" id="XP_031925623.1">
    <property type="nucleotide sequence ID" value="XM_032075513.1"/>
</dbReference>
<name>A0A5N6ZYD8_9EURO</name>
<evidence type="ECO:0000256" key="1">
    <source>
        <dbReference type="SAM" id="MobiDB-lite"/>
    </source>
</evidence>
<organism evidence="3 4">
    <name type="scientific">Aspergillus caelatus</name>
    <dbReference type="NCBI Taxonomy" id="61420"/>
    <lineage>
        <taxon>Eukaryota</taxon>
        <taxon>Fungi</taxon>
        <taxon>Dikarya</taxon>
        <taxon>Ascomycota</taxon>
        <taxon>Pezizomycotina</taxon>
        <taxon>Eurotiomycetes</taxon>
        <taxon>Eurotiomycetidae</taxon>
        <taxon>Eurotiales</taxon>
        <taxon>Aspergillaceae</taxon>
        <taxon>Aspergillus</taxon>
        <taxon>Aspergillus subgen. Circumdati</taxon>
    </lineage>
</organism>
<feature type="transmembrane region" description="Helical" evidence="2">
    <location>
        <begin position="168"/>
        <end position="186"/>
    </location>
</feature>
<evidence type="ECO:0000313" key="3">
    <source>
        <dbReference type="EMBL" id="KAE8362542.1"/>
    </source>
</evidence>
<keyword evidence="4" id="KW-1185">Reference proteome</keyword>
<reference evidence="3 4" key="1">
    <citation type="submission" date="2019-04" db="EMBL/GenBank/DDBJ databases">
        <title>Friends and foes A comparative genomics studyof 23 Aspergillus species from section Flavi.</title>
        <authorList>
            <consortium name="DOE Joint Genome Institute"/>
            <person name="Kjaerbolling I."/>
            <person name="Vesth T."/>
            <person name="Frisvad J.C."/>
            <person name="Nybo J.L."/>
            <person name="Theobald S."/>
            <person name="Kildgaard S."/>
            <person name="Isbrandt T."/>
            <person name="Kuo A."/>
            <person name="Sato A."/>
            <person name="Lyhne E.K."/>
            <person name="Kogle M.E."/>
            <person name="Wiebenga A."/>
            <person name="Kun R.S."/>
            <person name="Lubbers R.J."/>
            <person name="Makela M.R."/>
            <person name="Barry K."/>
            <person name="Chovatia M."/>
            <person name="Clum A."/>
            <person name="Daum C."/>
            <person name="Haridas S."/>
            <person name="He G."/>
            <person name="LaButti K."/>
            <person name="Lipzen A."/>
            <person name="Mondo S."/>
            <person name="Riley R."/>
            <person name="Salamov A."/>
            <person name="Simmons B.A."/>
            <person name="Magnuson J.K."/>
            <person name="Henrissat B."/>
            <person name="Mortensen U.H."/>
            <person name="Larsen T.O."/>
            <person name="Devries R.P."/>
            <person name="Grigoriev I.V."/>
            <person name="Machida M."/>
            <person name="Baker S.E."/>
            <person name="Andersen M.R."/>
        </authorList>
    </citation>
    <scope>NUCLEOTIDE SEQUENCE [LARGE SCALE GENOMIC DNA]</scope>
    <source>
        <strain evidence="3 4">CBS 763.97</strain>
    </source>
</reference>
<feature type="compositionally biased region" description="Basic residues" evidence="1">
    <location>
        <begin position="42"/>
        <end position="54"/>
    </location>
</feature>
<keyword evidence="2" id="KW-0472">Membrane</keyword>
<feature type="region of interest" description="Disordered" evidence="1">
    <location>
        <begin position="20"/>
        <end position="74"/>
    </location>
</feature>
<dbReference type="Proteomes" id="UP000326268">
    <property type="component" value="Unassembled WGS sequence"/>
</dbReference>
<accession>A0A5N6ZYD8</accession>
<dbReference type="AlphaFoldDB" id="A0A5N6ZYD8"/>
<protein>
    <submittedName>
        <fullName evidence="3">Uncharacterized protein</fullName>
    </submittedName>
</protein>
<evidence type="ECO:0000256" key="2">
    <source>
        <dbReference type="SAM" id="Phobius"/>
    </source>
</evidence>
<proteinExistence type="predicted"/>
<dbReference type="GeneID" id="43659959"/>
<keyword evidence="2" id="KW-0812">Transmembrane</keyword>
<evidence type="ECO:0000313" key="4">
    <source>
        <dbReference type="Proteomes" id="UP000326268"/>
    </source>
</evidence>
<sequence>MSGSSSRRVIEERLLLPSQIHAERETRATQTNNNNTTTTSKGAKKKKIKKKKRKERETQLKALATTPHKNRNKEPNLDKCLNKYLIWPRPVPWWMKSFLWALFYFPCCVNGGSSRHVRLIPENKPNLGDSVRKFLRWNWHSSSQQNETVSPVYLHVEVYHKTRSSHGFLYLIVSGSTATCYIIIYYSNRICVIAH</sequence>